<proteinExistence type="predicted"/>
<evidence type="ECO:0008006" key="4">
    <source>
        <dbReference type="Google" id="ProtNLM"/>
    </source>
</evidence>
<feature type="region of interest" description="Disordered" evidence="1">
    <location>
        <begin position="59"/>
        <end position="80"/>
    </location>
</feature>
<dbReference type="EMBL" id="BAAAQG010000011">
    <property type="protein sequence ID" value="GAA1713659.1"/>
    <property type="molecule type" value="Genomic_DNA"/>
</dbReference>
<accession>A0ABP4UX61</accession>
<protein>
    <recommendedName>
        <fullName evidence="4">Serine/threonine protein kinase</fullName>
    </recommendedName>
</protein>
<gene>
    <name evidence="2" type="ORF">GCM10009831_24170</name>
</gene>
<evidence type="ECO:0000256" key="1">
    <source>
        <dbReference type="SAM" id="MobiDB-lite"/>
    </source>
</evidence>
<evidence type="ECO:0000313" key="3">
    <source>
        <dbReference type="Proteomes" id="UP001500383"/>
    </source>
</evidence>
<organism evidence="2 3">
    <name type="scientific">Dietzia cercidiphylli</name>
    <dbReference type="NCBI Taxonomy" id="498199"/>
    <lineage>
        <taxon>Bacteria</taxon>
        <taxon>Bacillati</taxon>
        <taxon>Actinomycetota</taxon>
        <taxon>Actinomycetes</taxon>
        <taxon>Mycobacteriales</taxon>
        <taxon>Dietziaceae</taxon>
        <taxon>Dietzia</taxon>
    </lineage>
</organism>
<dbReference type="RefSeq" id="WP_182658429.1">
    <property type="nucleotide sequence ID" value="NZ_BAAAQG010000011.1"/>
</dbReference>
<name>A0ABP4UX61_9ACTN</name>
<evidence type="ECO:0000313" key="2">
    <source>
        <dbReference type="EMBL" id="GAA1713659.1"/>
    </source>
</evidence>
<comment type="caution">
    <text evidence="2">The sequence shown here is derived from an EMBL/GenBank/DDBJ whole genome shotgun (WGS) entry which is preliminary data.</text>
</comment>
<sequence>MSDAAHRRLVTGLALLVVVLAVAAAALVWFIVDRSPESTAVPEASVAHTEPREWVTSAAAAPGADDTPANKTPGPAQATEAAGQAPAYSYDVFQSPTGNIVCQVGGQFAAVFGGDSTPRAACYVGSFSGQAPRPTCQGGVSSMEGAAAVDSRGRAVQGMCAGGQPFDYRGGPSSLPVLPYGQATSDGQVTCTSREDGMTCEDSGSGERFTVSRQAVSLNGS</sequence>
<reference evidence="3" key="1">
    <citation type="journal article" date="2019" name="Int. J. Syst. Evol. Microbiol.">
        <title>The Global Catalogue of Microorganisms (GCM) 10K type strain sequencing project: providing services to taxonomists for standard genome sequencing and annotation.</title>
        <authorList>
            <consortium name="The Broad Institute Genomics Platform"/>
            <consortium name="The Broad Institute Genome Sequencing Center for Infectious Disease"/>
            <person name="Wu L."/>
            <person name="Ma J."/>
        </authorList>
    </citation>
    <scope>NUCLEOTIDE SEQUENCE [LARGE SCALE GENOMIC DNA]</scope>
    <source>
        <strain evidence="3">JCM 16002</strain>
    </source>
</reference>
<keyword evidence="3" id="KW-1185">Reference proteome</keyword>
<dbReference type="Proteomes" id="UP001500383">
    <property type="component" value="Unassembled WGS sequence"/>
</dbReference>